<dbReference type="Proteomes" id="UP000299102">
    <property type="component" value="Unassembled WGS sequence"/>
</dbReference>
<dbReference type="EMBL" id="BGZK01000479">
    <property type="protein sequence ID" value="GBP46209.1"/>
    <property type="molecule type" value="Genomic_DNA"/>
</dbReference>
<dbReference type="AlphaFoldDB" id="A0A4C1W6P4"/>
<evidence type="ECO:0000313" key="1">
    <source>
        <dbReference type="EMBL" id="GBP46209.1"/>
    </source>
</evidence>
<protein>
    <submittedName>
        <fullName evidence="1">Uncharacterized protein</fullName>
    </submittedName>
</protein>
<sequence length="97" mass="10606">MSLDSGENAWAAQNVRCEILVNHYQQPTPTAFCTRVASLKKSFTPFPFGESVFITTRSRLVRQFSDSNSYVSPENASHADGIHEATEAFHAAVGASL</sequence>
<comment type="caution">
    <text evidence="1">The sequence shown here is derived from an EMBL/GenBank/DDBJ whole genome shotgun (WGS) entry which is preliminary data.</text>
</comment>
<keyword evidence="2" id="KW-1185">Reference proteome</keyword>
<reference evidence="1 2" key="1">
    <citation type="journal article" date="2019" name="Commun. Biol.">
        <title>The bagworm genome reveals a unique fibroin gene that provides high tensile strength.</title>
        <authorList>
            <person name="Kono N."/>
            <person name="Nakamura H."/>
            <person name="Ohtoshi R."/>
            <person name="Tomita M."/>
            <person name="Numata K."/>
            <person name="Arakawa K."/>
        </authorList>
    </citation>
    <scope>NUCLEOTIDE SEQUENCE [LARGE SCALE GENOMIC DNA]</scope>
</reference>
<gene>
    <name evidence="1" type="ORF">EVAR_82208_1</name>
</gene>
<organism evidence="1 2">
    <name type="scientific">Eumeta variegata</name>
    <name type="common">Bagworm moth</name>
    <name type="synonym">Eumeta japonica</name>
    <dbReference type="NCBI Taxonomy" id="151549"/>
    <lineage>
        <taxon>Eukaryota</taxon>
        <taxon>Metazoa</taxon>
        <taxon>Ecdysozoa</taxon>
        <taxon>Arthropoda</taxon>
        <taxon>Hexapoda</taxon>
        <taxon>Insecta</taxon>
        <taxon>Pterygota</taxon>
        <taxon>Neoptera</taxon>
        <taxon>Endopterygota</taxon>
        <taxon>Lepidoptera</taxon>
        <taxon>Glossata</taxon>
        <taxon>Ditrysia</taxon>
        <taxon>Tineoidea</taxon>
        <taxon>Psychidae</taxon>
        <taxon>Oiketicinae</taxon>
        <taxon>Eumeta</taxon>
    </lineage>
</organism>
<name>A0A4C1W6P4_EUMVA</name>
<evidence type="ECO:0000313" key="2">
    <source>
        <dbReference type="Proteomes" id="UP000299102"/>
    </source>
</evidence>
<accession>A0A4C1W6P4</accession>
<proteinExistence type="predicted"/>